<dbReference type="Proteomes" id="UP001207337">
    <property type="component" value="Unassembled WGS sequence"/>
</dbReference>
<protein>
    <submittedName>
        <fullName evidence="3">ATP-grasp domain-containing protein</fullName>
    </submittedName>
</protein>
<keyword evidence="1" id="KW-0067">ATP-binding</keyword>
<evidence type="ECO:0000313" key="3">
    <source>
        <dbReference type="EMBL" id="MCW9712994.1"/>
    </source>
</evidence>
<evidence type="ECO:0000259" key="2">
    <source>
        <dbReference type="PROSITE" id="PS50975"/>
    </source>
</evidence>
<name>A0ABT3PYR5_9BACT</name>
<dbReference type="EMBL" id="JAJNDC010000002">
    <property type="protein sequence ID" value="MCW9712994.1"/>
    <property type="molecule type" value="Genomic_DNA"/>
</dbReference>
<dbReference type="SUPFAM" id="SSF56059">
    <property type="entry name" value="Glutathione synthetase ATP-binding domain-like"/>
    <property type="match status" value="1"/>
</dbReference>
<evidence type="ECO:0000313" key="4">
    <source>
        <dbReference type="Proteomes" id="UP001207337"/>
    </source>
</evidence>
<dbReference type="Pfam" id="PF21360">
    <property type="entry name" value="PylC-like_N"/>
    <property type="match status" value="1"/>
</dbReference>
<dbReference type="Gene3D" id="3.30.1490.20">
    <property type="entry name" value="ATP-grasp fold, A domain"/>
    <property type="match status" value="1"/>
</dbReference>
<keyword evidence="1" id="KW-0547">Nucleotide-binding</keyword>
<dbReference type="Gene3D" id="3.30.470.20">
    <property type="entry name" value="ATP-grasp fold, B domain"/>
    <property type="match status" value="1"/>
</dbReference>
<evidence type="ECO:0000256" key="1">
    <source>
        <dbReference type="PROSITE-ProRule" id="PRU00409"/>
    </source>
</evidence>
<sequence length="321" mass="36969">MNILITSAGRRVSLVRAFRKEARKVESESKIFTVDLNPGLSSACQISDRSFKVPKVTSPDYISTLTDLCADHNVDLLIPTIDPELPILSENKEQMEKSGVKVVVSQKELVKACQDKRNTIAFFEEKDIPTPQIIERDNLRYPIYAKPCDGSSSENNYVIKDASELRDYHLEDEKLLFFEYLDHQMHDEYTLDLYYDRNSDLKCVVPRKRIEVRGGEVNKGLTEKNLLVTYVKEKLGYISGARGCLTLQLFLNKETQDIHGIEINPRFGGGYPLSYLSGANFPKWLIEEYLFDQPIEYYEKWEANLLMLRYDDEVLVHGYGN</sequence>
<organism evidence="3 4">
    <name type="scientific">Fodinibius salicampi</name>
    <dbReference type="NCBI Taxonomy" id="1920655"/>
    <lineage>
        <taxon>Bacteria</taxon>
        <taxon>Pseudomonadati</taxon>
        <taxon>Balneolota</taxon>
        <taxon>Balneolia</taxon>
        <taxon>Balneolales</taxon>
        <taxon>Balneolaceae</taxon>
        <taxon>Fodinibius</taxon>
    </lineage>
</organism>
<dbReference type="Gene3D" id="3.40.50.20">
    <property type="match status" value="1"/>
</dbReference>
<dbReference type="PROSITE" id="PS50975">
    <property type="entry name" value="ATP_GRASP"/>
    <property type="match status" value="1"/>
</dbReference>
<dbReference type="InterPro" id="IPR013815">
    <property type="entry name" value="ATP_grasp_subdomain_1"/>
</dbReference>
<dbReference type="InterPro" id="IPR011761">
    <property type="entry name" value="ATP-grasp"/>
</dbReference>
<dbReference type="InterPro" id="IPR048764">
    <property type="entry name" value="PylC_N"/>
</dbReference>
<accession>A0ABT3PYR5</accession>
<comment type="caution">
    <text evidence="3">The sequence shown here is derived from an EMBL/GenBank/DDBJ whole genome shotgun (WGS) entry which is preliminary data.</text>
</comment>
<gene>
    <name evidence="3" type="ORF">LQ318_08755</name>
</gene>
<dbReference type="NCBIfam" id="NF009405">
    <property type="entry name" value="PRK12767.1-4"/>
    <property type="match status" value="1"/>
</dbReference>
<keyword evidence="4" id="KW-1185">Reference proteome</keyword>
<dbReference type="RefSeq" id="WP_265789386.1">
    <property type="nucleotide sequence ID" value="NZ_BAABRS010000002.1"/>
</dbReference>
<feature type="domain" description="ATP-grasp" evidence="2">
    <location>
        <begin position="107"/>
        <end position="290"/>
    </location>
</feature>
<dbReference type="Pfam" id="PF15632">
    <property type="entry name" value="ATPgrasp_Ter"/>
    <property type="match status" value="1"/>
</dbReference>
<proteinExistence type="predicted"/>
<reference evidence="3 4" key="1">
    <citation type="submission" date="2021-11" db="EMBL/GenBank/DDBJ databases">
        <title>Aliifidinibius sp. nov., a new bacterium isolated from saline soil.</title>
        <authorList>
            <person name="Galisteo C."/>
            <person name="De La Haba R."/>
            <person name="Sanchez-Porro C."/>
            <person name="Ventosa A."/>
        </authorList>
    </citation>
    <scope>NUCLEOTIDE SEQUENCE [LARGE SCALE GENOMIC DNA]</scope>
    <source>
        <strain evidence="3 4">KACC 190600</strain>
    </source>
</reference>